<dbReference type="InterPro" id="IPR012165">
    <property type="entry name" value="Cyt_c3_hydrogenase_gsu"/>
</dbReference>
<dbReference type="PANTHER" id="PTHR43513:SF3">
    <property type="entry name" value="DIHYDROOROTATE DEHYDROGENASE B (NAD(+)), ELECTRON TRANSFER SUBUNIT-RELATED"/>
    <property type="match status" value="1"/>
</dbReference>
<dbReference type="Gene3D" id="2.40.30.10">
    <property type="entry name" value="Translation factors"/>
    <property type="match status" value="1"/>
</dbReference>
<dbReference type="SUPFAM" id="SSF63380">
    <property type="entry name" value="Riboflavin synthase domain-like"/>
    <property type="match status" value="1"/>
</dbReference>
<dbReference type="SUPFAM" id="SSF52343">
    <property type="entry name" value="Ferredoxin reductase-like, C-terminal NADP-linked domain"/>
    <property type="match status" value="1"/>
</dbReference>
<protein>
    <submittedName>
        <fullName evidence="3">Dihydroorotate dehydrogenase electron transfer subunit</fullName>
    </submittedName>
</protein>
<dbReference type="PROSITE" id="PS51384">
    <property type="entry name" value="FAD_FR"/>
    <property type="match status" value="1"/>
</dbReference>
<name>A0A1F6PC83_9BACT</name>
<dbReference type="InterPro" id="IPR017927">
    <property type="entry name" value="FAD-bd_FR_type"/>
</dbReference>
<dbReference type="InterPro" id="IPR039261">
    <property type="entry name" value="FNR_nucleotide-bd"/>
</dbReference>
<evidence type="ECO:0000313" key="3">
    <source>
        <dbReference type="EMBL" id="OGH93772.1"/>
    </source>
</evidence>
<feature type="domain" description="FAD-binding FR-type" evidence="2">
    <location>
        <begin position="1"/>
        <end position="92"/>
    </location>
</feature>
<dbReference type="EMBL" id="MFRE01000022">
    <property type="protein sequence ID" value="OGH93772.1"/>
    <property type="molecule type" value="Genomic_DNA"/>
</dbReference>
<dbReference type="Pfam" id="PF10418">
    <property type="entry name" value="DHODB_Fe-S_bind"/>
    <property type="match status" value="1"/>
</dbReference>
<proteinExistence type="predicted"/>
<reference evidence="3 4" key="1">
    <citation type="journal article" date="2016" name="Nat. Commun.">
        <title>Thousands of microbial genomes shed light on interconnected biogeochemical processes in an aquifer system.</title>
        <authorList>
            <person name="Anantharaman K."/>
            <person name="Brown C.T."/>
            <person name="Hug L.A."/>
            <person name="Sharon I."/>
            <person name="Castelle C.J."/>
            <person name="Probst A.J."/>
            <person name="Thomas B.C."/>
            <person name="Singh A."/>
            <person name="Wilkins M.J."/>
            <person name="Karaoz U."/>
            <person name="Brodie E.L."/>
            <person name="Williams K.H."/>
            <person name="Hubbard S.S."/>
            <person name="Banfield J.F."/>
        </authorList>
    </citation>
    <scope>NUCLEOTIDE SEQUENCE [LARGE SCALE GENOMIC DNA]</scope>
</reference>
<keyword evidence="1" id="KW-0001">2Fe-2S</keyword>
<evidence type="ECO:0000256" key="1">
    <source>
        <dbReference type="PIRSR" id="PIRSR006816-2"/>
    </source>
</evidence>
<dbReference type="PANTHER" id="PTHR43513">
    <property type="entry name" value="DIHYDROOROTATE DEHYDROGENASE B (NAD(+)), ELECTRON TRANSFER SUBUNIT"/>
    <property type="match status" value="1"/>
</dbReference>
<dbReference type="NCBIfam" id="NF000796">
    <property type="entry name" value="PRK00054.1-1"/>
    <property type="match status" value="1"/>
</dbReference>
<dbReference type="STRING" id="1798709.A2538_02730"/>
<dbReference type="InterPro" id="IPR001433">
    <property type="entry name" value="OxRdtase_FAD/NAD-bd"/>
</dbReference>
<comment type="caution">
    <text evidence="3">The sequence shown here is derived from an EMBL/GenBank/DDBJ whole genome shotgun (WGS) entry which is preliminary data.</text>
</comment>
<dbReference type="GO" id="GO:0016491">
    <property type="term" value="F:oxidoreductase activity"/>
    <property type="evidence" value="ECO:0007669"/>
    <property type="project" value="InterPro"/>
</dbReference>
<evidence type="ECO:0000313" key="4">
    <source>
        <dbReference type="Proteomes" id="UP000178254"/>
    </source>
</evidence>
<dbReference type="PIRSF" id="PIRSF006816">
    <property type="entry name" value="Cyc3_hyd_g"/>
    <property type="match status" value="1"/>
</dbReference>
<sequence>MQPFTIKISKIIDENTSIKTFYFDYNLKSQPGQFVMLWIPDVDQKPFSISFDDGKTFGLTVFKRGPLTEKLFELNLGDRVGITGPFGTSYSIKPDYHYYMVAGGYGAAPLGNLAERINGAKIDFIVGARSHDLLLFEDRLKKIPNLNLHITTDDGSAGTKGRVTDVLEKLLENQNDDKRILVTCGPELMQTAVLALANKYDTKCEVSVERHMKCGFGVCGQCVVDDLGICTCMDGPVMSRTIANQIFELGKYHRDKTGNIIKF</sequence>
<feature type="binding site" evidence="1">
    <location>
        <position position="222"/>
    </location>
    <ligand>
        <name>[2Fe-2S] cluster</name>
        <dbReference type="ChEBI" id="CHEBI:190135"/>
    </ligand>
</feature>
<dbReference type="GO" id="GO:0051537">
    <property type="term" value="F:2 iron, 2 sulfur cluster binding"/>
    <property type="evidence" value="ECO:0007669"/>
    <property type="project" value="UniProtKB-KW"/>
</dbReference>
<dbReference type="InterPro" id="IPR019480">
    <property type="entry name" value="Dihydroorotate_DH_Fe-S-bd"/>
</dbReference>
<keyword evidence="1" id="KW-0411">Iron-sulfur</keyword>
<organism evidence="3 4">
    <name type="scientific">Candidatus Magasanikbacteria bacterium RIFOXYD2_FULL_41_14</name>
    <dbReference type="NCBI Taxonomy" id="1798709"/>
    <lineage>
        <taxon>Bacteria</taxon>
        <taxon>Candidatus Magasanikiibacteriota</taxon>
    </lineage>
</organism>
<accession>A0A1F6PC83</accession>
<comment type="cofactor">
    <cofactor evidence="1">
        <name>[2Fe-2S] cluster</name>
        <dbReference type="ChEBI" id="CHEBI:190135"/>
    </cofactor>
    <text evidence="1">Binds 1 [2Fe-2S] cluster per subunit.</text>
</comment>
<keyword evidence="1" id="KW-0479">Metal-binding</keyword>
<dbReference type="InterPro" id="IPR017938">
    <property type="entry name" value="Riboflavin_synthase-like_b-brl"/>
</dbReference>
<dbReference type="InterPro" id="IPR050353">
    <property type="entry name" value="PyrK_electron_transfer"/>
</dbReference>
<gene>
    <name evidence="3" type="ORF">A2538_02730</name>
</gene>
<dbReference type="AlphaFoldDB" id="A0A1F6PC83"/>
<feature type="binding site" evidence="1">
    <location>
        <position position="214"/>
    </location>
    <ligand>
        <name>[2Fe-2S] cluster</name>
        <dbReference type="ChEBI" id="CHEBI:190135"/>
    </ligand>
</feature>
<feature type="binding site" evidence="1">
    <location>
        <position position="219"/>
    </location>
    <ligand>
        <name>[2Fe-2S] cluster</name>
        <dbReference type="ChEBI" id="CHEBI:190135"/>
    </ligand>
</feature>
<feature type="binding site" evidence="1">
    <location>
        <position position="232"/>
    </location>
    <ligand>
        <name>[2Fe-2S] cluster</name>
        <dbReference type="ChEBI" id="CHEBI:190135"/>
    </ligand>
</feature>
<dbReference type="Pfam" id="PF00175">
    <property type="entry name" value="NAD_binding_1"/>
    <property type="match status" value="1"/>
</dbReference>
<dbReference type="GO" id="GO:0006221">
    <property type="term" value="P:pyrimidine nucleotide biosynthetic process"/>
    <property type="evidence" value="ECO:0007669"/>
    <property type="project" value="InterPro"/>
</dbReference>
<keyword evidence="1" id="KW-0408">Iron</keyword>
<dbReference type="Gene3D" id="3.40.50.80">
    <property type="entry name" value="Nucleotide-binding domain of ferredoxin-NADP reductase (FNR) module"/>
    <property type="match status" value="1"/>
</dbReference>
<dbReference type="Proteomes" id="UP000178254">
    <property type="component" value="Unassembled WGS sequence"/>
</dbReference>
<dbReference type="GO" id="GO:0050660">
    <property type="term" value="F:flavin adenine dinucleotide binding"/>
    <property type="evidence" value="ECO:0007669"/>
    <property type="project" value="InterPro"/>
</dbReference>
<evidence type="ECO:0000259" key="2">
    <source>
        <dbReference type="PROSITE" id="PS51384"/>
    </source>
</evidence>
<dbReference type="GO" id="GO:0046872">
    <property type="term" value="F:metal ion binding"/>
    <property type="evidence" value="ECO:0007669"/>
    <property type="project" value="UniProtKB-KW"/>
</dbReference>